<keyword evidence="2" id="KW-0812">Transmembrane</keyword>
<dbReference type="EMBL" id="JACIEE010000015">
    <property type="protein sequence ID" value="MBB3980089.1"/>
    <property type="molecule type" value="Genomic_DNA"/>
</dbReference>
<dbReference type="AlphaFoldDB" id="A0A7W6GNL2"/>
<proteinExistence type="predicted"/>
<evidence type="ECO:0000256" key="1">
    <source>
        <dbReference type="SAM" id="MobiDB-lite"/>
    </source>
</evidence>
<organism evidence="3 4">
    <name type="scientific">Mycoplana azooxidifex</name>
    <dbReference type="NCBI Taxonomy" id="1636188"/>
    <lineage>
        <taxon>Bacteria</taxon>
        <taxon>Pseudomonadati</taxon>
        <taxon>Pseudomonadota</taxon>
        <taxon>Alphaproteobacteria</taxon>
        <taxon>Hyphomicrobiales</taxon>
        <taxon>Rhizobiaceae</taxon>
        <taxon>Mycoplana</taxon>
    </lineage>
</organism>
<feature type="region of interest" description="Disordered" evidence="1">
    <location>
        <begin position="69"/>
        <end position="89"/>
    </location>
</feature>
<evidence type="ECO:0000256" key="2">
    <source>
        <dbReference type="SAM" id="Phobius"/>
    </source>
</evidence>
<dbReference type="SUPFAM" id="SSF53955">
    <property type="entry name" value="Lysozyme-like"/>
    <property type="match status" value="1"/>
</dbReference>
<protein>
    <submittedName>
        <fullName evidence="3">Putative chitinase</fullName>
    </submittedName>
</protein>
<evidence type="ECO:0000313" key="4">
    <source>
        <dbReference type="Proteomes" id="UP000574761"/>
    </source>
</evidence>
<keyword evidence="2" id="KW-1133">Transmembrane helix</keyword>
<gene>
    <name evidence="3" type="ORF">GGQ64_005336</name>
</gene>
<keyword evidence="4" id="KW-1185">Reference proteome</keyword>
<evidence type="ECO:0000313" key="3">
    <source>
        <dbReference type="EMBL" id="MBB3980089.1"/>
    </source>
</evidence>
<dbReference type="RefSeq" id="WP_183808242.1">
    <property type="nucleotide sequence ID" value="NZ_JACIEE010000015.1"/>
</dbReference>
<dbReference type="Gene3D" id="1.10.101.10">
    <property type="entry name" value="PGBD-like superfamily/PGBD"/>
    <property type="match status" value="1"/>
</dbReference>
<reference evidence="3 4" key="1">
    <citation type="submission" date="2020-08" db="EMBL/GenBank/DDBJ databases">
        <title>Genomic Encyclopedia of Type Strains, Phase IV (KMG-IV): sequencing the most valuable type-strain genomes for metagenomic binning, comparative biology and taxonomic classification.</title>
        <authorList>
            <person name="Goeker M."/>
        </authorList>
    </citation>
    <scope>NUCLEOTIDE SEQUENCE [LARGE SCALE GENOMIC DNA]</scope>
    <source>
        <strain evidence="3 4">DSM 100211</strain>
    </source>
</reference>
<dbReference type="PANTHER" id="PTHR34408">
    <property type="entry name" value="FAMILY PROTEIN, PUTATIVE-RELATED"/>
    <property type="match status" value="1"/>
</dbReference>
<feature type="transmembrane region" description="Helical" evidence="2">
    <location>
        <begin position="261"/>
        <end position="279"/>
    </location>
</feature>
<feature type="transmembrane region" description="Helical" evidence="2">
    <location>
        <begin position="285"/>
        <end position="302"/>
    </location>
</feature>
<accession>A0A7W6GNL2</accession>
<sequence length="318" mass="34610">MIPVSAAQIRLAAKGRINEFNLESVMVALEQFGDQLGMNRPHRLAQYFPQLMHESGDFKYDQEIWGPTPAQSRYDTRTDLGNTPAKDGDGYRYRGRTGMQLTGKANYAGFRDWCKNQGFDCPDFVLYPDKVNTDPWEGLVPLFYWTTRGLNKWADQGDVETITKKINGGKNGFADRVDRLGRVSLVLLGYGPAEVRKFQADHKLDIDGDVGPKTRAALHKALVALTPGESAKPAVTAAPVVEAVVPESVVQEVKTKADRTSWLVAAGGTLGTIVTGALGADWQTVVAIGGVSIVAIGLIILLRRQIVSVVREISAALA</sequence>
<dbReference type="InterPro" id="IPR036366">
    <property type="entry name" value="PGBDSf"/>
</dbReference>
<name>A0A7W6GNL2_9HYPH</name>
<comment type="caution">
    <text evidence="3">The sequence shown here is derived from an EMBL/GenBank/DDBJ whole genome shotgun (WGS) entry which is preliminary data.</text>
</comment>
<keyword evidence="2" id="KW-0472">Membrane</keyword>
<dbReference type="InterPro" id="IPR023346">
    <property type="entry name" value="Lysozyme-like_dom_sf"/>
</dbReference>
<dbReference type="InterPro" id="IPR052354">
    <property type="entry name" value="Cell_Wall_Dynamics_Protein"/>
</dbReference>
<dbReference type="Gene3D" id="1.10.530.10">
    <property type="match status" value="1"/>
</dbReference>
<dbReference type="PANTHER" id="PTHR34408:SF2">
    <property type="entry name" value="CELL WALL-BINDING PROTEIN YWSB"/>
    <property type="match status" value="1"/>
</dbReference>
<dbReference type="Proteomes" id="UP000574761">
    <property type="component" value="Unassembled WGS sequence"/>
</dbReference>